<dbReference type="PANTHER" id="PTHR12370">
    <property type="entry name" value="PHOSPHOLIPASE B-RELATED"/>
    <property type="match status" value="1"/>
</dbReference>
<dbReference type="PANTHER" id="PTHR12370:SF8">
    <property type="entry name" value="PHOSPHOLIPASE B-LIKE 3-RELATED"/>
    <property type="match status" value="1"/>
</dbReference>
<keyword evidence="2 7" id="KW-0732">Signal</keyword>
<keyword evidence="8" id="KW-1185">Reference proteome</keyword>
<evidence type="ECO:0000256" key="7">
    <source>
        <dbReference type="RuleBase" id="RU364138"/>
    </source>
</evidence>
<evidence type="ECO:0000256" key="4">
    <source>
        <dbReference type="ARBA" id="ARBA00022963"/>
    </source>
</evidence>
<accession>A0AAF3E7X8</accession>
<evidence type="ECO:0000256" key="2">
    <source>
        <dbReference type="ARBA" id="ARBA00022729"/>
    </source>
</evidence>
<keyword evidence="4 7" id="KW-0442">Lipid degradation</keyword>
<evidence type="ECO:0000313" key="8">
    <source>
        <dbReference type="Proteomes" id="UP000887575"/>
    </source>
</evidence>
<dbReference type="WBParaSite" id="MBELARI_LOCUS10031">
    <property type="protein sequence ID" value="MBELARI_LOCUS10031"/>
    <property type="gene ID" value="MBELARI_LOCUS10031"/>
</dbReference>
<reference evidence="9" key="1">
    <citation type="submission" date="2024-02" db="UniProtKB">
        <authorList>
            <consortium name="WormBaseParasite"/>
        </authorList>
    </citation>
    <scope>IDENTIFICATION</scope>
</reference>
<dbReference type="Gene3D" id="3.60.60.30">
    <property type="match status" value="1"/>
</dbReference>
<feature type="chain" id="PRO_5041781351" description="Phospholipase B-like" evidence="7">
    <location>
        <begin position="17"/>
        <end position="594"/>
    </location>
</feature>
<sequence length="594" mass="68004">MRALLVVLIWASVVAAGLKRGKPLKHVDTNRVPNDPPPPPKPAEYKYASVCINTTDTTRLVLEWEKKCSNDRQVALGKYSNQVNQTGWGILEIETFSGYPMDQQAYAAGVAEGALTKLQIYYHYRNTIEDLCLGYSNYCKQLYQYLTANLDWLRTEVMNQPENDPYWRHVNLTFAQITGMYDAYTNRTLTPAIGFDLHPILMIQLSGELFDLNKKFNKTPDPLEYPEAGRCSGLVKIADGNKDMFFSHVAMSGLNTMNRILKLYKFGYDSKEVPGYTVSFSGYPAALASADDYSLMSSGLSSIETTIAIFNQSLYENYISPKGQVHCWVRSFISNALARTAKEWVEIFRRYNSGTYNNQWTVLDWTKFTPGQPIPDTDVLWVLEQTPGFTSIADVTWFLKKFSYWPSYNIPYLTDINIISGFNIKGRQADWYKWGGSPRARMFERDHHKVQDIDSLTKLMRYNDYQKEEFARCKCSPTPYTAEGGISARGDLNPQNNTWEVDSMSFRNHAGLDYKGCNFEMFKRLAFRAWGGPTNDNVPTFDWKTTKVVARHFGQPDVWNFTYVDLAWETKVGVDFFTKAEKSNSDESESAEDF</sequence>
<dbReference type="Proteomes" id="UP000887575">
    <property type="component" value="Unassembled WGS sequence"/>
</dbReference>
<dbReference type="EC" id="3.1.1.-" evidence="7"/>
<organism evidence="8 9">
    <name type="scientific">Mesorhabditis belari</name>
    <dbReference type="NCBI Taxonomy" id="2138241"/>
    <lineage>
        <taxon>Eukaryota</taxon>
        <taxon>Metazoa</taxon>
        <taxon>Ecdysozoa</taxon>
        <taxon>Nematoda</taxon>
        <taxon>Chromadorea</taxon>
        <taxon>Rhabditida</taxon>
        <taxon>Rhabditina</taxon>
        <taxon>Rhabditomorpha</taxon>
        <taxon>Rhabditoidea</taxon>
        <taxon>Rhabditidae</taxon>
        <taxon>Mesorhabditinae</taxon>
        <taxon>Mesorhabditis</taxon>
    </lineage>
</organism>
<keyword evidence="6" id="KW-0325">Glycoprotein</keyword>
<comment type="function">
    <text evidence="7">Putative phospholipase.</text>
</comment>
<feature type="signal peptide" evidence="7">
    <location>
        <begin position="1"/>
        <end position="16"/>
    </location>
</feature>
<dbReference type="GO" id="GO:0004620">
    <property type="term" value="F:phospholipase activity"/>
    <property type="evidence" value="ECO:0007669"/>
    <property type="project" value="InterPro"/>
</dbReference>
<protein>
    <recommendedName>
        <fullName evidence="7">Phospholipase B-like</fullName>
        <ecNumber evidence="7">3.1.1.-</ecNumber>
    </recommendedName>
</protein>
<proteinExistence type="inferred from homology"/>
<comment type="similarity">
    <text evidence="1 7">Belongs to the phospholipase B-like family.</text>
</comment>
<evidence type="ECO:0000256" key="5">
    <source>
        <dbReference type="ARBA" id="ARBA00023098"/>
    </source>
</evidence>
<evidence type="ECO:0000256" key="3">
    <source>
        <dbReference type="ARBA" id="ARBA00022801"/>
    </source>
</evidence>
<dbReference type="Pfam" id="PF04916">
    <property type="entry name" value="Phospholip_B"/>
    <property type="match status" value="1"/>
</dbReference>
<evidence type="ECO:0000256" key="6">
    <source>
        <dbReference type="ARBA" id="ARBA00023180"/>
    </source>
</evidence>
<evidence type="ECO:0000256" key="1">
    <source>
        <dbReference type="ARBA" id="ARBA00007835"/>
    </source>
</evidence>
<evidence type="ECO:0000313" key="9">
    <source>
        <dbReference type="WBParaSite" id="MBELARI_LOCUS10031"/>
    </source>
</evidence>
<dbReference type="GO" id="GO:0009395">
    <property type="term" value="P:phospholipid catabolic process"/>
    <property type="evidence" value="ECO:0007669"/>
    <property type="project" value="TreeGrafter"/>
</dbReference>
<dbReference type="GO" id="GO:0005576">
    <property type="term" value="C:extracellular region"/>
    <property type="evidence" value="ECO:0007669"/>
    <property type="project" value="TreeGrafter"/>
</dbReference>
<keyword evidence="3 7" id="KW-0378">Hydrolase</keyword>
<name>A0AAF3E7X8_9BILA</name>
<dbReference type="AlphaFoldDB" id="A0AAF3E7X8"/>
<dbReference type="InterPro" id="IPR007000">
    <property type="entry name" value="PLipase_B-like"/>
</dbReference>
<keyword evidence="5 7" id="KW-0443">Lipid metabolism</keyword>